<dbReference type="AlphaFoldDB" id="A0A067TG64"/>
<keyword evidence="2" id="KW-1185">Reference proteome</keyword>
<reference evidence="2" key="1">
    <citation type="journal article" date="2014" name="Proc. Natl. Acad. Sci. U.S.A.">
        <title>Extensive sampling of basidiomycete genomes demonstrates inadequacy of the white-rot/brown-rot paradigm for wood decay fungi.</title>
        <authorList>
            <person name="Riley R."/>
            <person name="Salamov A.A."/>
            <person name="Brown D.W."/>
            <person name="Nagy L.G."/>
            <person name="Floudas D."/>
            <person name="Held B.W."/>
            <person name="Levasseur A."/>
            <person name="Lombard V."/>
            <person name="Morin E."/>
            <person name="Otillar R."/>
            <person name="Lindquist E.A."/>
            <person name="Sun H."/>
            <person name="LaButti K.M."/>
            <person name="Schmutz J."/>
            <person name="Jabbour D."/>
            <person name="Luo H."/>
            <person name="Baker S.E."/>
            <person name="Pisabarro A.G."/>
            <person name="Walton J.D."/>
            <person name="Blanchette R.A."/>
            <person name="Henrissat B."/>
            <person name="Martin F."/>
            <person name="Cullen D."/>
            <person name="Hibbett D.S."/>
            <person name="Grigoriev I.V."/>
        </authorList>
    </citation>
    <scope>NUCLEOTIDE SEQUENCE [LARGE SCALE GENOMIC DNA]</scope>
    <source>
        <strain evidence="2">CBS 339.88</strain>
    </source>
</reference>
<organism evidence="1 2">
    <name type="scientific">Galerina marginata (strain CBS 339.88)</name>
    <dbReference type="NCBI Taxonomy" id="685588"/>
    <lineage>
        <taxon>Eukaryota</taxon>
        <taxon>Fungi</taxon>
        <taxon>Dikarya</taxon>
        <taxon>Basidiomycota</taxon>
        <taxon>Agaricomycotina</taxon>
        <taxon>Agaricomycetes</taxon>
        <taxon>Agaricomycetidae</taxon>
        <taxon>Agaricales</taxon>
        <taxon>Agaricineae</taxon>
        <taxon>Strophariaceae</taxon>
        <taxon>Galerina</taxon>
    </lineage>
</organism>
<proteinExistence type="predicted"/>
<accession>A0A067TG64</accession>
<evidence type="ECO:0000313" key="1">
    <source>
        <dbReference type="EMBL" id="KDR77928.1"/>
    </source>
</evidence>
<dbReference type="OrthoDB" id="3181539at2759"/>
<protein>
    <submittedName>
        <fullName evidence="1">Uncharacterized protein</fullName>
    </submittedName>
</protein>
<dbReference type="EMBL" id="KL142375">
    <property type="protein sequence ID" value="KDR77928.1"/>
    <property type="molecule type" value="Genomic_DNA"/>
</dbReference>
<sequence length="211" mass="24510">MLPRASRQSNLLTPLSITISSQIIYHILPLSLPASPEQPPPRTQQDLVLPPRNAFAMATYPPFTTRDCTWQYIFDRITDPPYLWLSYAPGSLGDYPDVKSLWQAWDEGTFVTDVGRKPALRLVDARWGNLKSQETHQRRFPSWRPRNNEKARKIWSNFFFFVHRIEEKIKSGISSDAAVSHFDNLRDNRSLSQLHASLQTKKRKHNDTIEH</sequence>
<evidence type="ECO:0000313" key="2">
    <source>
        <dbReference type="Proteomes" id="UP000027222"/>
    </source>
</evidence>
<dbReference type="STRING" id="685588.A0A067TG64"/>
<name>A0A067TG64_GALM3</name>
<dbReference type="Proteomes" id="UP000027222">
    <property type="component" value="Unassembled WGS sequence"/>
</dbReference>
<gene>
    <name evidence="1" type="ORF">GALMADRAFT_65447</name>
</gene>
<dbReference type="HOGENOM" id="CLU_1304952_0_0_1"/>